<dbReference type="Pfam" id="PF00441">
    <property type="entry name" value="Acyl-CoA_dh_1"/>
    <property type="match status" value="1"/>
</dbReference>
<dbReference type="EMBL" id="JAINVZ010000001">
    <property type="protein sequence ID" value="MBY8883567.1"/>
    <property type="molecule type" value="Genomic_DNA"/>
</dbReference>
<dbReference type="InterPro" id="IPR009075">
    <property type="entry name" value="AcylCo_DH/oxidase_C"/>
</dbReference>
<name>A0ABS7QK66_9ACTN</name>
<proteinExistence type="inferred from homology"/>
<dbReference type="InterPro" id="IPR046373">
    <property type="entry name" value="Acyl-CoA_Oxase/DH_mid-dom_sf"/>
</dbReference>
<dbReference type="PANTHER" id="PTHR43884">
    <property type="entry name" value="ACYL-COA DEHYDROGENASE"/>
    <property type="match status" value="1"/>
</dbReference>
<evidence type="ECO:0000259" key="4">
    <source>
        <dbReference type="Pfam" id="PF00441"/>
    </source>
</evidence>
<organism evidence="5 6">
    <name type="scientific">Streptantibioticus parmotrematis</name>
    <dbReference type="NCBI Taxonomy" id="2873249"/>
    <lineage>
        <taxon>Bacteria</taxon>
        <taxon>Bacillati</taxon>
        <taxon>Actinomycetota</taxon>
        <taxon>Actinomycetes</taxon>
        <taxon>Kitasatosporales</taxon>
        <taxon>Streptomycetaceae</taxon>
        <taxon>Streptantibioticus</taxon>
    </lineage>
</organism>
<keyword evidence="3" id="KW-0274">FAD</keyword>
<dbReference type="RefSeq" id="WP_222973219.1">
    <property type="nucleotide sequence ID" value="NZ_JAINVZ010000001.1"/>
</dbReference>
<comment type="similarity">
    <text evidence="1">Belongs to the acyl-CoA dehydrogenase family.</text>
</comment>
<accession>A0ABS7QK66</accession>
<dbReference type="InterPro" id="IPR009100">
    <property type="entry name" value="AcylCoA_DH/oxidase_NM_dom_sf"/>
</dbReference>
<evidence type="ECO:0000256" key="2">
    <source>
        <dbReference type="ARBA" id="ARBA00022630"/>
    </source>
</evidence>
<keyword evidence="2" id="KW-0285">Flavoprotein</keyword>
<dbReference type="Gene3D" id="1.20.140.10">
    <property type="entry name" value="Butyryl-CoA Dehydrogenase, subunit A, domain 3"/>
    <property type="match status" value="1"/>
</dbReference>
<reference evidence="5 6" key="1">
    <citation type="submission" date="2021-08" db="EMBL/GenBank/DDBJ databases">
        <title>Streptomyces sp. PTM05 isolated from lichen.</title>
        <authorList>
            <person name="Somphong A."/>
            <person name="Phongsopitanun W."/>
            <person name="Tanasupawat S."/>
        </authorList>
    </citation>
    <scope>NUCLEOTIDE SEQUENCE [LARGE SCALE GENOMIC DNA]</scope>
    <source>
        <strain evidence="5 6">Ptm05</strain>
    </source>
</reference>
<sequence>MADALLFNPHTYDPAHFDPETRRLLRATVDWFEERGKRKLIEDYRSRAWLEDFLAFSAKEKLFATFLTPSAQAGGDGDKRWDTARVAALNEIFGFYGLDYWYAWQVTILGLGPVWQSDNAEARERAAQLLDEGEVFAFGLSERTHGADIYSTDMVLTPDGEGGFTASGSKYYIGNGNAAGLVSVFGRRADVEGPDGYVFFAADSRHPAYHLVKNVVDSSKYVSEFRLEDYPVRQRDVLHTGRAAFDAALNTVNVGKFNLCTASVGICEHAMYEAVTHAHNRVLYGRRVTAFPHVRRELTDAYARLVGMKLFSDRSVDYFRSASPEDRRYLLFNPMTKMKVTTEGEKVIDLMWDVIAAKGFEKDTYFSQAATEIRGLPKLEGTVHVNLALILKFMGNYLLAPAAYPAVPSRLDAADDDFLFRQGPARGLGAVRFHDWRTAYDDHAHLSNVAVFRQQADALCEFVTTAAPDEEQSKDLDLLLAVGQLFALVVYGHLVLEQARLTGLDEDVLDELFGILVRDFSAHAVELHGKDSATEAQQTWALAAVRRPAADPERSARVWSRVEALSGAYEMRP</sequence>
<dbReference type="SUPFAM" id="SSF56645">
    <property type="entry name" value="Acyl-CoA dehydrogenase NM domain-like"/>
    <property type="match status" value="1"/>
</dbReference>
<evidence type="ECO:0000313" key="5">
    <source>
        <dbReference type="EMBL" id="MBY8883567.1"/>
    </source>
</evidence>
<evidence type="ECO:0000313" key="6">
    <source>
        <dbReference type="Proteomes" id="UP001198565"/>
    </source>
</evidence>
<dbReference type="SUPFAM" id="SSF47203">
    <property type="entry name" value="Acyl-CoA dehydrogenase C-terminal domain-like"/>
    <property type="match status" value="1"/>
</dbReference>
<keyword evidence="6" id="KW-1185">Reference proteome</keyword>
<dbReference type="PANTHER" id="PTHR43884:SF19">
    <property type="entry name" value="ACYL-COA DEHYDROGENASE FADE4-RELATED"/>
    <property type="match status" value="1"/>
</dbReference>
<evidence type="ECO:0000256" key="3">
    <source>
        <dbReference type="ARBA" id="ARBA00022827"/>
    </source>
</evidence>
<gene>
    <name evidence="5" type="ORF">K7472_01735</name>
</gene>
<evidence type="ECO:0000256" key="1">
    <source>
        <dbReference type="ARBA" id="ARBA00009347"/>
    </source>
</evidence>
<comment type="caution">
    <text evidence="5">The sequence shown here is derived from an EMBL/GenBank/DDBJ whole genome shotgun (WGS) entry which is preliminary data.</text>
</comment>
<dbReference type="InterPro" id="IPR036250">
    <property type="entry name" value="AcylCo_DH-like_C"/>
</dbReference>
<dbReference type="Proteomes" id="UP001198565">
    <property type="component" value="Unassembled WGS sequence"/>
</dbReference>
<dbReference type="Gene3D" id="2.40.110.10">
    <property type="entry name" value="Butyryl-CoA Dehydrogenase, subunit A, domain 2"/>
    <property type="match status" value="1"/>
</dbReference>
<protein>
    <submittedName>
        <fullName evidence="5">Acyl-CoA/acyl-ACP dehydrogenase</fullName>
    </submittedName>
</protein>
<feature type="domain" description="Acyl-CoA dehydrogenase/oxidase C-terminal" evidence="4">
    <location>
        <begin position="245"/>
        <end position="393"/>
    </location>
</feature>